<feature type="compositionally biased region" description="Pro residues" evidence="1">
    <location>
        <begin position="17"/>
        <end position="39"/>
    </location>
</feature>
<evidence type="ECO:0000313" key="4">
    <source>
        <dbReference type="Proteomes" id="UP000002066"/>
    </source>
</evidence>
<evidence type="ECO:0000256" key="1">
    <source>
        <dbReference type="SAM" id="MobiDB-lite"/>
    </source>
</evidence>
<feature type="transmembrane region" description="Helical" evidence="2">
    <location>
        <begin position="48"/>
        <end position="69"/>
    </location>
</feature>
<name>A0A8D3WFV8_STRFA</name>
<keyword evidence="2" id="KW-0472">Membrane</keyword>
<reference evidence="3 4" key="1">
    <citation type="submission" date="2011-01" db="EMBL/GenBank/DDBJ databases">
        <title>Complete sequence of chromosome of Streptomyces flavogriseus ATCC 33331.</title>
        <authorList>
            <consortium name="US DOE Joint Genome Institute"/>
            <person name="Lucas S."/>
            <person name="Copeland A."/>
            <person name="Lapidus A."/>
            <person name="Cheng J.-F."/>
            <person name="Goodwin L."/>
            <person name="Pitluck S."/>
            <person name="Davenport K."/>
            <person name="Detter J.C."/>
            <person name="Han C."/>
            <person name="Tapia R."/>
            <person name="Land M."/>
            <person name="Hauser L."/>
            <person name="Kyrpides N."/>
            <person name="Ivanova N."/>
            <person name="Ovchinnikova G."/>
            <person name="Pagani I."/>
            <person name="Brumm P."/>
            <person name="Mead D."/>
            <person name="Woyke T."/>
        </authorList>
    </citation>
    <scope>NUCLEOTIDE SEQUENCE [LARGE SCALE GENOMIC DNA]</scope>
    <source>
        <strain evidence="4">ATCC 33331 / IAF-45CD</strain>
    </source>
</reference>
<sequence length="291" mass="31046">MTEQTAAPADTAVPAAVPFPPAPQDPPAPPAHDPVPAARPPRRVLRTVLRWTAAVLVMGGLGAGTVAGITSMKRTDVPGLATKSDGRWDYPVLSLPALPADAPRPYSDSNTAEVHHADLRRLLLPAPAGATADKELDGGWTDVARFVSEYGKDDRAALTQHLKDSALRHIAARGWTMPDGTSSRVYLLQFNSVAYSTAFEGELFDSDSLPRALAGAPELDFDGDWASDARAEYTTVRAFSEARPYGAEQVRHAYVLAGDTVALVVHSRKGRAGTEAVPFHQTLVLQNQLLG</sequence>
<organism evidence="3 4">
    <name type="scientific">Streptomyces pratensis (strain ATCC 33331 / IAF-45CD)</name>
    <dbReference type="NCBI Taxonomy" id="591167"/>
    <lineage>
        <taxon>Bacteria</taxon>
        <taxon>Bacillati</taxon>
        <taxon>Actinomycetota</taxon>
        <taxon>Actinomycetes</taxon>
        <taxon>Kitasatosporales</taxon>
        <taxon>Streptomycetaceae</taxon>
        <taxon>Streptomyces</taxon>
    </lineage>
</organism>
<evidence type="ECO:0000313" key="3">
    <source>
        <dbReference type="EMBL" id="ADW04303.1"/>
    </source>
</evidence>
<dbReference type="OrthoDB" id="3851768at2"/>
<proteinExistence type="predicted"/>
<keyword evidence="2" id="KW-1133">Transmembrane helix</keyword>
<feature type="region of interest" description="Disordered" evidence="1">
    <location>
        <begin position="1"/>
        <end position="39"/>
    </location>
</feature>
<dbReference type="AlphaFoldDB" id="A0A8D3WFV8"/>
<protein>
    <submittedName>
        <fullName evidence="3">Uncharacterized protein</fullName>
    </submittedName>
</protein>
<feature type="compositionally biased region" description="Low complexity" evidence="1">
    <location>
        <begin position="1"/>
        <end position="16"/>
    </location>
</feature>
<evidence type="ECO:0000256" key="2">
    <source>
        <dbReference type="SAM" id="Phobius"/>
    </source>
</evidence>
<dbReference type="Proteomes" id="UP000002066">
    <property type="component" value="Chromosome"/>
</dbReference>
<gene>
    <name evidence="3" type="ordered locus">Sfla_2876</name>
</gene>
<dbReference type="KEGG" id="sfa:Sfla_2876"/>
<accession>A0A8D3WFV8</accession>
<dbReference type="EMBL" id="CP002475">
    <property type="protein sequence ID" value="ADW04303.1"/>
    <property type="molecule type" value="Genomic_DNA"/>
</dbReference>
<keyword evidence="2" id="KW-0812">Transmembrane</keyword>